<reference evidence="3 4" key="1">
    <citation type="submission" date="2019-07" db="EMBL/GenBank/DDBJ databases">
        <title>Whole genome shotgun sequence of Gluconobacter wancherniae NBRC 103581.</title>
        <authorList>
            <person name="Hosoyama A."/>
            <person name="Uohara A."/>
            <person name="Ohji S."/>
            <person name="Ichikawa N."/>
        </authorList>
    </citation>
    <scope>NUCLEOTIDE SEQUENCE [LARGE SCALE GENOMIC DNA]</scope>
    <source>
        <strain evidence="3 4">NBRC 103581</strain>
    </source>
</reference>
<keyword evidence="4" id="KW-1185">Reference proteome</keyword>
<dbReference type="EMBL" id="BJUZ01000001">
    <property type="protein sequence ID" value="GEK93205.1"/>
    <property type="molecule type" value="Genomic_DNA"/>
</dbReference>
<organism evidence="3 4">
    <name type="scientific">Gluconobacter wancherniae NBRC 103581</name>
    <dbReference type="NCBI Taxonomy" id="656744"/>
    <lineage>
        <taxon>Bacteria</taxon>
        <taxon>Pseudomonadati</taxon>
        <taxon>Pseudomonadota</taxon>
        <taxon>Alphaproteobacteria</taxon>
        <taxon>Acetobacterales</taxon>
        <taxon>Acetobacteraceae</taxon>
        <taxon>Gluconobacter</taxon>
    </lineage>
</organism>
<accession>A0A511AYC9</accession>
<dbReference type="CDD" id="cd00761">
    <property type="entry name" value="Glyco_tranf_GTA_type"/>
    <property type="match status" value="1"/>
</dbReference>
<dbReference type="SUPFAM" id="SSF53756">
    <property type="entry name" value="UDP-Glycosyltransferase/glycogen phosphorylase"/>
    <property type="match status" value="1"/>
</dbReference>
<dbReference type="Pfam" id="PF00535">
    <property type="entry name" value="Glycos_transf_2"/>
    <property type="match status" value="1"/>
</dbReference>
<dbReference type="PANTHER" id="PTHR43685:SF2">
    <property type="entry name" value="GLYCOSYLTRANSFERASE 2-LIKE DOMAIN-CONTAINING PROTEIN"/>
    <property type="match status" value="1"/>
</dbReference>
<comment type="caution">
    <text evidence="3">The sequence shown here is derived from an EMBL/GenBank/DDBJ whole genome shotgun (WGS) entry which is preliminary data.</text>
</comment>
<evidence type="ECO:0000256" key="1">
    <source>
        <dbReference type="SAM" id="MobiDB-lite"/>
    </source>
</evidence>
<feature type="compositionally biased region" description="Acidic residues" evidence="1">
    <location>
        <begin position="1032"/>
        <end position="1042"/>
    </location>
</feature>
<evidence type="ECO:0000259" key="2">
    <source>
        <dbReference type="Pfam" id="PF00535"/>
    </source>
</evidence>
<dbReference type="SUPFAM" id="SSF53448">
    <property type="entry name" value="Nucleotide-diphospho-sugar transferases"/>
    <property type="match status" value="1"/>
</dbReference>
<gene>
    <name evidence="3" type="ORF">GWA01_09750</name>
</gene>
<sequence length="1056" mass="117333">MKDYILTSPAFSGPNPPLWGIFDPGWYREHYGRRLQQEINERGEADPEILELNDLWLEQHWSNTGAAEGFSPNRFFDEGWYLRENIDVRNGVKRDGIFDAGFLHYCESGFRGRTPHWLFSEDNYFRENPDLSPHALISQGYCNGYDHYLRVGDLEKRISHIFFDPAVFQAECFKSNIVFDFTRSAFGQFLEDEQRSSLRCSWYFDPQWYLEKYPEVRKSIETGQFSGPLHHYLTNTSPGDFDPNPCFSEAHYRATSADVAAIVANGGFRNGYAHFVAFGAKELRSPHPDLDLAAFSRKPETTRALLEGKAADAFALWISGQISTETALETETATPGQYRALDFMRADSLLPGAVRAPMDFRCLHSPKTSIIICVKNAFHALMASLGALQSNTHSDLQVIVIDTGSTDQTRNLERFARGLVILRPQDRMKHSQLLALALEETSSKNILLMEAGVQPFPGAISAARLALQDTDISVLGGQILNLDGSVAEAGAILWRNGNLTRYGQGMKAGAPEIAFRRDVSTFTSGMIFCDASRLAECAPNADKFRTSDARYAALCLMMAGNEGRIVYDPSVLARSPVQSASDEFKKSEDRAVIRQMFAGSLSRQPLTNTPLMKARDVSGRPTVLILCEDIPRLERGGQAQRALSLITALDSDGYQVTVFPLNGGDGDRILNALDFPPTVEIMSHSNLGTLGSFLEDRPSCFSSVWILGTRTLQRSSPLLEQYAACLPERGIILDTNQLHSLEEHHRRLVGCNNDEVKLLADTAGELSAAWICQSIVASNDEEADVLRRLGYTHVHVLGHSLPEATIEIPDFDRRKGLLFAFPVLNSGDAVHDGLDWFMQNVMRKLDRLLPPDATMLIAGYRGERVDFTPYGRFRRIEALEDPSHLKDAYRDRRVLIAPTRVTGGKPYEVLAAASAGLPGVLGNNIFQQLNWAEGESALNGGTSDADRFAQSVASLYADKELWTRLSAHARIQATTDASAEGFRLKICSIMADAMQENAVQGYVFAKKEAAQIPYILNPAPLNLEPQKRPEPDTEIPESDESPDTQTFSPRLGISFT</sequence>
<protein>
    <recommendedName>
        <fullName evidence="2">Glycosyltransferase 2-like domain-containing protein</fullName>
    </recommendedName>
</protein>
<dbReference type="RefSeq" id="WP_146794554.1">
    <property type="nucleotide sequence ID" value="NZ_BARC01000011.1"/>
</dbReference>
<dbReference type="Gene3D" id="3.90.550.10">
    <property type="entry name" value="Spore Coat Polysaccharide Biosynthesis Protein SpsA, Chain A"/>
    <property type="match status" value="1"/>
</dbReference>
<dbReference type="OrthoDB" id="9783791at2"/>
<dbReference type="InterPro" id="IPR050834">
    <property type="entry name" value="Glycosyltransf_2"/>
</dbReference>
<proteinExistence type="predicted"/>
<dbReference type="InterPro" id="IPR029044">
    <property type="entry name" value="Nucleotide-diphossugar_trans"/>
</dbReference>
<dbReference type="PANTHER" id="PTHR43685">
    <property type="entry name" value="GLYCOSYLTRANSFERASE"/>
    <property type="match status" value="1"/>
</dbReference>
<dbReference type="InterPro" id="IPR001173">
    <property type="entry name" value="Glyco_trans_2-like"/>
</dbReference>
<evidence type="ECO:0000313" key="4">
    <source>
        <dbReference type="Proteomes" id="UP000321230"/>
    </source>
</evidence>
<dbReference type="Proteomes" id="UP000321230">
    <property type="component" value="Unassembled WGS sequence"/>
</dbReference>
<evidence type="ECO:0000313" key="3">
    <source>
        <dbReference type="EMBL" id="GEK93205.1"/>
    </source>
</evidence>
<dbReference type="AlphaFoldDB" id="A0A511AYC9"/>
<feature type="domain" description="Glycosyltransferase 2-like" evidence="2">
    <location>
        <begin position="369"/>
        <end position="480"/>
    </location>
</feature>
<name>A0A511AYC9_9PROT</name>
<feature type="region of interest" description="Disordered" evidence="1">
    <location>
        <begin position="1020"/>
        <end position="1056"/>
    </location>
</feature>